<keyword evidence="6 8" id="KW-1133">Transmembrane helix</keyword>
<keyword evidence="4 10" id="KW-0808">Transferase</keyword>
<evidence type="ECO:0000313" key="11">
    <source>
        <dbReference type="Proteomes" id="UP000199180"/>
    </source>
</evidence>
<dbReference type="GO" id="GO:0005886">
    <property type="term" value="C:plasma membrane"/>
    <property type="evidence" value="ECO:0007669"/>
    <property type="project" value="UniProtKB-SubCell"/>
</dbReference>
<feature type="transmembrane region" description="Helical" evidence="8">
    <location>
        <begin position="140"/>
        <end position="160"/>
    </location>
</feature>
<evidence type="ECO:0000256" key="5">
    <source>
        <dbReference type="ARBA" id="ARBA00022692"/>
    </source>
</evidence>
<evidence type="ECO:0000256" key="4">
    <source>
        <dbReference type="ARBA" id="ARBA00022679"/>
    </source>
</evidence>
<keyword evidence="3" id="KW-0328">Glycosyltransferase</keyword>
<dbReference type="STRING" id="364199.SAMN04489858_11230"/>
<feature type="transmembrane region" description="Helical" evidence="8">
    <location>
        <begin position="296"/>
        <end position="317"/>
    </location>
</feature>
<feature type="transmembrane region" description="Helical" evidence="8">
    <location>
        <begin position="113"/>
        <end position="134"/>
    </location>
</feature>
<dbReference type="InterPro" id="IPR003342">
    <property type="entry name" value="ArnT-like_N"/>
</dbReference>
<dbReference type="InterPro" id="IPR050297">
    <property type="entry name" value="LipidA_mod_glycosyltrf_83"/>
</dbReference>
<dbReference type="Pfam" id="PF02366">
    <property type="entry name" value="PMT"/>
    <property type="match status" value="1"/>
</dbReference>
<keyword evidence="7 8" id="KW-0472">Membrane</keyword>
<dbReference type="GO" id="GO:0009103">
    <property type="term" value="P:lipopolysaccharide biosynthetic process"/>
    <property type="evidence" value="ECO:0007669"/>
    <property type="project" value="UniProtKB-ARBA"/>
</dbReference>
<feature type="transmembrane region" description="Helical" evidence="8">
    <location>
        <begin position="329"/>
        <end position="347"/>
    </location>
</feature>
<dbReference type="PANTHER" id="PTHR33908:SF3">
    <property type="entry name" value="UNDECAPRENYL PHOSPHATE-ALPHA-4-AMINO-4-DEOXY-L-ARABINOSE ARABINOSYL TRANSFERASE"/>
    <property type="match status" value="1"/>
</dbReference>
<dbReference type="Proteomes" id="UP000199180">
    <property type="component" value="Unassembled WGS sequence"/>
</dbReference>
<reference evidence="10 11" key="1">
    <citation type="submission" date="2016-10" db="EMBL/GenBank/DDBJ databases">
        <authorList>
            <person name="de Groot N.N."/>
        </authorList>
    </citation>
    <scope>NUCLEOTIDE SEQUENCE [LARGE SCALE GENOMIC DNA]</scope>
    <source>
        <strain evidence="10 11">DSM 17862</strain>
    </source>
</reference>
<evidence type="ECO:0000259" key="9">
    <source>
        <dbReference type="Pfam" id="PF02366"/>
    </source>
</evidence>
<keyword evidence="5 8" id="KW-0812">Transmembrane</keyword>
<keyword evidence="2" id="KW-1003">Cell membrane</keyword>
<dbReference type="GO" id="GO:0010041">
    <property type="term" value="P:response to iron(III) ion"/>
    <property type="evidence" value="ECO:0007669"/>
    <property type="project" value="TreeGrafter"/>
</dbReference>
<keyword evidence="11" id="KW-1185">Reference proteome</keyword>
<evidence type="ECO:0000256" key="6">
    <source>
        <dbReference type="ARBA" id="ARBA00022989"/>
    </source>
</evidence>
<dbReference type="AlphaFoldDB" id="A0A1I0HN59"/>
<feature type="transmembrane region" description="Helical" evidence="8">
    <location>
        <begin position="191"/>
        <end position="222"/>
    </location>
</feature>
<comment type="subcellular location">
    <subcellularLocation>
        <location evidence="1">Cell membrane</location>
        <topology evidence="1">Multi-pass membrane protein</topology>
    </subcellularLocation>
</comment>
<dbReference type="GO" id="GO:0016763">
    <property type="term" value="F:pentosyltransferase activity"/>
    <property type="evidence" value="ECO:0007669"/>
    <property type="project" value="TreeGrafter"/>
</dbReference>
<feature type="transmembrane region" description="Helical" evidence="8">
    <location>
        <begin position="388"/>
        <end position="409"/>
    </location>
</feature>
<proteinExistence type="predicted"/>
<gene>
    <name evidence="10" type="ORF">SAMN04489858_11230</name>
</gene>
<evidence type="ECO:0000256" key="2">
    <source>
        <dbReference type="ARBA" id="ARBA00022475"/>
    </source>
</evidence>
<accession>A0A1I0HN59</accession>
<feature type="transmembrane region" description="Helical" evidence="8">
    <location>
        <begin position="353"/>
        <end position="376"/>
    </location>
</feature>
<evidence type="ECO:0000256" key="1">
    <source>
        <dbReference type="ARBA" id="ARBA00004651"/>
    </source>
</evidence>
<evidence type="ECO:0000313" key="10">
    <source>
        <dbReference type="EMBL" id="SET85423.1"/>
    </source>
</evidence>
<name>A0A1I0HN59_9RHOB</name>
<sequence>MTLNEAETGHISVPRKDRSFPLPALPDLQLEQATRRILIVLASAFSVLRLWVVFAVPFTDSTEARYAEMARKMVETGNWLIPQFDYGVPFWGKPPLHTWLSAAGMQVFGTTEAAARLPILLTALAILFLIWAWVRDTVGTNTALVATVVLATMAMFFGASAFVMTDIPMTLGTTLVMIGFWRAAIDSDSHWGYAVFLGLAIGMLAKGPVAVVLCAIPVTLWLMVTWNWGVLRRLPWTGGMALLMVLNVPWYLAAEIATPGFLHYFLIGEHVQRFLTPGWQGDLYGSGHQEAMGTIWLFWLMAALPWSLIPAVLLARPTRLAGAFRQDRSGWLVYLLLWSLSPLMLFTPASNILAAYVLPGLPAAAIVLVVLSSQVLGLRPNRASRIGFAVAGLAMLSSFLALTIGLVFAPQQMRLKSDKGLVAAAMTAHPDAPLYTVGGRSFSAEFYSHGRARAIDEADFARLAGNGAPTAFSVSPSMTTTAEALGLENMGEYGRHVLFVTQPVKEVK</sequence>
<dbReference type="GO" id="GO:0000030">
    <property type="term" value="F:mannosyltransferase activity"/>
    <property type="evidence" value="ECO:0007669"/>
    <property type="project" value="InterPro"/>
</dbReference>
<organism evidence="10 11">
    <name type="scientific">Paracoccus homiensis</name>
    <dbReference type="NCBI Taxonomy" id="364199"/>
    <lineage>
        <taxon>Bacteria</taxon>
        <taxon>Pseudomonadati</taxon>
        <taxon>Pseudomonadota</taxon>
        <taxon>Alphaproteobacteria</taxon>
        <taxon>Rhodobacterales</taxon>
        <taxon>Paracoccaceae</taxon>
        <taxon>Paracoccus</taxon>
    </lineage>
</organism>
<evidence type="ECO:0000256" key="3">
    <source>
        <dbReference type="ARBA" id="ARBA00022676"/>
    </source>
</evidence>
<evidence type="ECO:0000256" key="8">
    <source>
        <dbReference type="SAM" id="Phobius"/>
    </source>
</evidence>
<dbReference type="GO" id="GO:0006493">
    <property type="term" value="P:protein O-linked glycosylation"/>
    <property type="evidence" value="ECO:0007669"/>
    <property type="project" value="InterPro"/>
</dbReference>
<protein>
    <submittedName>
        <fullName evidence="10">4-amino-4-deoxy-L-arabinose transferase</fullName>
    </submittedName>
</protein>
<feature type="transmembrane region" description="Helical" evidence="8">
    <location>
        <begin position="37"/>
        <end position="59"/>
    </location>
</feature>
<dbReference type="EMBL" id="FOHO01000012">
    <property type="protein sequence ID" value="SET85423.1"/>
    <property type="molecule type" value="Genomic_DNA"/>
</dbReference>
<feature type="domain" description="ArnT-like N-terminal" evidence="9">
    <location>
        <begin position="52"/>
        <end position="265"/>
    </location>
</feature>
<dbReference type="PANTHER" id="PTHR33908">
    <property type="entry name" value="MANNOSYLTRANSFERASE YKCB-RELATED"/>
    <property type="match status" value="1"/>
</dbReference>
<evidence type="ECO:0000256" key="7">
    <source>
        <dbReference type="ARBA" id="ARBA00023136"/>
    </source>
</evidence>